<evidence type="ECO:0000313" key="2">
    <source>
        <dbReference type="RefSeq" id="XP_011505821.1"/>
    </source>
</evidence>
<keyword evidence="1" id="KW-1185">Reference proteome</keyword>
<protein>
    <submittedName>
        <fullName evidence="2">Uncharacterized protein LOC105368505</fullName>
    </submittedName>
</protein>
<dbReference type="Proteomes" id="UP000695007">
    <property type="component" value="Unplaced"/>
</dbReference>
<dbReference type="GeneID" id="105368505"/>
<name>A0AAJ6YWT5_9HYME</name>
<sequence>MERQDDEEDSKIDSFSWTRRNVLEKSKSSVSINAIGDCNYRNQGIQISLENCNMPRKVISTLENLNLADDNDDIDDIDTNFVPNIMQDYDIYNQFDNSLLRYGIKTQDITTKQIIIQGSEILNFQGNKHSHEEIARFWKKDCRKWLWKSVKYAKQNEIESIIISDQSKSC</sequence>
<organism evidence="1 2">
    <name type="scientific">Ceratosolen solmsi marchali</name>
    <dbReference type="NCBI Taxonomy" id="326594"/>
    <lineage>
        <taxon>Eukaryota</taxon>
        <taxon>Metazoa</taxon>
        <taxon>Ecdysozoa</taxon>
        <taxon>Arthropoda</taxon>
        <taxon>Hexapoda</taxon>
        <taxon>Insecta</taxon>
        <taxon>Pterygota</taxon>
        <taxon>Neoptera</taxon>
        <taxon>Endopterygota</taxon>
        <taxon>Hymenoptera</taxon>
        <taxon>Apocrita</taxon>
        <taxon>Proctotrupomorpha</taxon>
        <taxon>Chalcidoidea</taxon>
        <taxon>Agaonidae</taxon>
        <taxon>Agaoninae</taxon>
        <taxon>Ceratosolen</taxon>
    </lineage>
</organism>
<dbReference type="RefSeq" id="XP_011505821.1">
    <property type="nucleotide sequence ID" value="XM_011507519.1"/>
</dbReference>
<evidence type="ECO:0000313" key="1">
    <source>
        <dbReference type="Proteomes" id="UP000695007"/>
    </source>
</evidence>
<accession>A0AAJ6YWT5</accession>
<dbReference type="AlphaFoldDB" id="A0AAJ6YWT5"/>
<reference evidence="2" key="1">
    <citation type="submission" date="2025-08" db="UniProtKB">
        <authorList>
            <consortium name="RefSeq"/>
        </authorList>
    </citation>
    <scope>IDENTIFICATION</scope>
</reference>
<proteinExistence type="predicted"/>
<dbReference type="KEGG" id="csol:105368505"/>
<gene>
    <name evidence="2" type="primary">LOC105368505</name>
</gene>